<dbReference type="GO" id="GO:0032259">
    <property type="term" value="P:methylation"/>
    <property type="evidence" value="ECO:0007669"/>
    <property type="project" value="UniProtKB-KW"/>
</dbReference>
<dbReference type="GO" id="GO:0008168">
    <property type="term" value="F:methyltransferase activity"/>
    <property type="evidence" value="ECO:0007669"/>
    <property type="project" value="UniProtKB-KW"/>
</dbReference>
<keyword evidence="1" id="KW-0489">Methyltransferase</keyword>
<dbReference type="STRING" id="309801.trd_0275"/>
<accession>B9KXT7</accession>
<dbReference type="AlphaFoldDB" id="B9KXT7"/>
<sequence length="112" mass="12318">MRARACDRRTIELCAPSGHFDVYGWERGLLAVVLTDEDRARVRARLTACSSGDRAHALRFVADAASLPLVGEQRDEYVAGTRQDFALDLDPLGTPSSAMIGDSWLRSRTGRP</sequence>
<dbReference type="KEGG" id="tro:trd_0275"/>
<evidence type="ECO:0000313" key="2">
    <source>
        <dbReference type="Proteomes" id="UP000000447"/>
    </source>
</evidence>
<proteinExistence type="predicted"/>
<reference evidence="1 2" key="1">
    <citation type="journal article" date="2009" name="PLoS ONE">
        <title>Complete genome sequence of the aerobic CO-oxidizing thermophile Thermomicrobium roseum.</title>
        <authorList>
            <person name="Wu D."/>
            <person name="Raymond J."/>
            <person name="Wu M."/>
            <person name="Chatterji S."/>
            <person name="Ren Q."/>
            <person name="Graham J.E."/>
            <person name="Bryant D.A."/>
            <person name="Robb F."/>
            <person name="Colman A."/>
            <person name="Tallon L.J."/>
            <person name="Badger J.H."/>
            <person name="Madupu R."/>
            <person name="Ward N.L."/>
            <person name="Eisen J.A."/>
        </authorList>
    </citation>
    <scope>NUCLEOTIDE SEQUENCE [LARGE SCALE GENOMIC DNA]</scope>
    <source>
        <strain evidence="2">ATCC 27502 / DSM 5159 / P-2</strain>
    </source>
</reference>
<keyword evidence="2" id="KW-1185">Reference proteome</keyword>
<dbReference type="HOGENOM" id="CLU_2144691_0_0_0"/>
<organism evidence="1 2">
    <name type="scientific">Thermomicrobium roseum (strain ATCC 27502 / DSM 5159 / P-2)</name>
    <dbReference type="NCBI Taxonomy" id="309801"/>
    <lineage>
        <taxon>Bacteria</taxon>
        <taxon>Pseudomonadati</taxon>
        <taxon>Thermomicrobiota</taxon>
        <taxon>Thermomicrobia</taxon>
        <taxon>Thermomicrobiales</taxon>
        <taxon>Thermomicrobiaceae</taxon>
        <taxon>Thermomicrobium</taxon>
    </lineage>
</organism>
<keyword evidence="1" id="KW-0808">Transferase</keyword>
<evidence type="ECO:0000313" key="1">
    <source>
        <dbReference type="EMBL" id="ACM06243.1"/>
    </source>
</evidence>
<gene>
    <name evidence="1" type="ordered locus">trd_0275</name>
</gene>
<protein>
    <submittedName>
        <fullName evidence="1">Methylated-DNA-[protein]-cysteine S-methyltransferase</fullName>
    </submittedName>
</protein>
<dbReference type="Proteomes" id="UP000000447">
    <property type="component" value="Chromosome"/>
</dbReference>
<dbReference type="EMBL" id="CP001275">
    <property type="protein sequence ID" value="ACM06243.1"/>
    <property type="molecule type" value="Genomic_DNA"/>
</dbReference>
<name>B9KXT7_THERP</name>